<dbReference type="OrthoDB" id="439808at2759"/>
<reference evidence="5 6" key="2">
    <citation type="submission" date="2018-11" db="EMBL/GenBank/DDBJ databases">
        <authorList>
            <consortium name="Pathogen Informatics"/>
        </authorList>
    </citation>
    <scope>NUCLEOTIDE SEQUENCE [LARGE SCALE GENOMIC DNA]</scope>
</reference>
<dbReference type="InterPro" id="IPR012677">
    <property type="entry name" value="Nucleotide-bd_a/b_plait_sf"/>
</dbReference>
<accession>A0A0R3TLK5</accession>
<reference evidence="7" key="1">
    <citation type="submission" date="2017-02" db="UniProtKB">
        <authorList>
            <consortium name="WormBaseParasite"/>
        </authorList>
    </citation>
    <scope>IDENTIFICATION</scope>
</reference>
<dbReference type="EMBL" id="UZAE01012203">
    <property type="protein sequence ID" value="VDO03994.1"/>
    <property type="molecule type" value="Genomic_DNA"/>
</dbReference>
<dbReference type="InterPro" id="IPR000504">
    <property type="entry name" value="RRM_dom"/>
</dbReference>
<feature type="domain" description="RRM" evidence="4">
    <location>
        <begin position="98"/>
        <end position="175"/>
    </location>
</feature>
<dbReference type="CDD" id="cd00590">
    <property type="entry name" value="RRM_SF"/>
    <property type="match status" value="1"/>
</dbReference>
<dbReference type="Proteomes" id="UP000278807">
    <property type="component" value="Unassembled WGS sequence"/>
</dbReference>
<dbReference type="SMART" id="SM00360">
    <property type="entry name" value="RRM"/>
    <property type="match status" value="4"/>
</dbReference>
<feature type="domain" description="RRM" evidence="4">
    <location>
        <begin position="187"/>
        <end position="264"/>
    </location>
</feature>
<keyword evidence="2 3" id="KW-0694">RNA-binding</keyword>
<proteinExistence type="predicted"/>
<dbReference type="AlphaFoldDB" id="A0A0R3TLK5"/>
<name>A0A0R3TLK5_RODNA</name>
<organism evidence="7">
    <name type="scientific">Rodentolepis nana</name>
    <name type="common">Dwarf tapeworm</name>
    <name type="synonym">Hymenolepis nana</name>
    <dbReference type="NCBI Taxonomy" id="102285"/>
    <lineage>
        <taxon>Eukaryota</taxon>
        <taxon>Metazoa</taxon>
        <taxon>Spiralia</taxon>
        <taxon>Lophotrochozoa</taxon>
        <taxon>Platyhelminthes</taxon>
        <taxon>Cestoda</taxon>
        <taxon>Eucestoda</taxon>
        <taxon>Cyclophyllidea</taxon>
        <taxon>Hymenolepididae</taxon>
        <taxon>Rodentolepis</taxon>
    </lineage>
</organism>
<protein>
    <submittedName>
        <fullName evidence="7">Polyadenylate-binding protein</fullName>
    </submittedName>
</protein>
<feature type="domain" description="RRM" evidence="4">
    <location>
        <begin position="287"/>
        <end position="357"/>
    </location>
</feature>
<sequence length="382" mass="42331">MNTGFAINDCTLYVGDLHPLATDEMLISLFCEFHPPVFCQVVVDPDTNISRCYGFVGYQTPELARAAIEALNYHEVLGKPVRIMLKRDDPSDLDSGRANLFVKNFPKNFTEADLNSEFRAIGPVLSVKISRTAQGESKGYGYVQYEKVEDAERCIATMNGRKLGDQAIFIEAYKVKKDRICSSNAFKNLIVKNLRSTMNEEQLKEAFKEFGEITSVCIMRDEVGNSRGFGFVAFKEHASAQSAVIAMNGKNCQGLILSVSEALTPAKRQFIDTEQVKVSVPSNATTYKVIVENLSSDVTQDDLKEVFADCTNMISCNIGLKNGRPTGLALLKFTSFEDATNAVRMKNGALMGSDRILCALAYYHNEIPNETRSVSIKPPIFL</sequence>
<evidence type="ECO:0000313" key="5">
    <source>
        <dbReference type="EMBL" id="VDO03994.1"/>
    </source>
</evidence>
<evidence type="ECO:0000259" key="4">
    <source>
        <dbReference type="PROSITE" id="PS50102"/>
    </source>
</evidence>
<evidence type="ECO:0000256" key="1">
    <source>
        <dbReference type="ARBA" id="ARBA00022737"/>
    </source>
</evidence>
<feature type="domain" description="RRM" evidence="4">
    <location>
        <begin position="10"/>
        <end position="88"/>
    </location>
</feature>
<evidence type="ECO:0000313" key="6">
    <source>
        <dbReference type="Proteomes" id="UP000278807"/>
    </source>
</evidence>
<evidence type="ECO:0000256" key="3">
    <source>
        <dbReference type="PROSITE-ProRule" id="PRU00176"/>
    </source>
</evidence>
<dbReference type="Pfam" id="PF00076">
    <property type="entry name" value="RRM_1"/>
    <property type="match status" value="4"/>
</dbReference>
<evidence type="ECO:0000256" key="2">
    <source>
        <dbReference type="ARBA" id="ARBA00022884"/>
    </source>
</evidence>
<dbReference type="STRING" id="102285.A0A0R3TLK5"/>
<dbReference type="InterPro" id="IPR035979">
    <property type="entry name" value="RBD_domain_sf"/>
</dbReference>
<dbReference type="PANTHER" id="PTHR24012">
    <property type="entry name" value="RNA BINDING PROTEIN"/>
    <property type="match status" value="1"/>
</dbReference>
<keyword evidence="6" id="KW-1185">Reference proteome</keyword>
<gene>
    <name evidence="5" type="ORF">HNAJ_LOCUS8134</name>
</gene>
<keyword evidence="1" id="KW-0677">Repeat</keyword>
<dbReference type="Gene3D" id="3.30.70.330">
    <property type="match status" value="4"/>
</dbReference>
<evidence type="ECO:0000313" key="7">
    <source>
        <dbReference type="WBParaSite" id="HNAJ_0000813801-mRNA-1"/>
    </source>
</evidence>
<dbReference type="GO" id="GO:0003723">
    <property type="term" value="F:RNA binding"/>
    <property type="evidence" value="ECO:0007669"/>
    <property type="project" value="UniProtKB-UniRule"/>
</dbReference>
<dbReference type="WBParaSite" id="HNAJ_0000813801-mRNA-1">
    <property type="protein sequence ID" value="HNAJ_0000813801-mRNA-1"/>
    <property type="gene ID" value="HNAJ_0000813801"/>
</dbReference>
<dbReference type="SUPFAM" id="SSF54928">
    <property type="entry name" value="RNA-binding domain, RBD"/>
    <property type="match status" value="3"/>
</dbReference>
<dbReference type="PROSITE" id="PS50102">
    <property type="entry name" value="RRM"/>
    <property type="match status" value="4"/>
</dbReference>